<sequence>MDAIKLFDSTSLECSKLITQRYSTSFSLGIKSLDKVFHEPIYGIYGFVRFADEIVDTFHDKDRRKLLDTFKAETYKAIEEKISFNPVLHAFQLVIHKYDIGLDLVEAFLKSMAMDLEDLVYDKATYEEYIYGSAEVVGLMCLKVFCKDDPKQYKELKGYACKLGAAFQKVNFLRDMKSDFEERGRVYFPGLEYSKFNELAKTQIEEDIEKDFQEALIGIKKLPEGARTGVYLAYKYYRSLFNKIRDCSPETISSMRVRIPNSRKLSLLVGTYFGTKLGLE</sequence>
<dbReference type="InterPro" id="IPR019845">
    <property type="entry name" value="Squalene/phytoene_synthase_CS"/>
</dbReference>
<dbReference type="EMBL" id="JAHCMY010000002">
    <property type="protein sequence ID" value="MBS9523325.1"/>
    <property type="molecule type" value="Genomic_DNA"/>
</dbReference>
<proteinExistence type="predicted"/>
<gene>
    <name evidence="2" type="ORF">KI659_04765</name>
</gene>
<dbReference type="SUPFAM" id="SSF48576">
    <property type="entry name" value="Terpenoid synthases"/>
    <property type="match status" value="1"/>
</dbReference>
<dbReference type="Proteomes" id="UP001319104">
    <property type="component" value="Unassembled WGS sequence"/>
</dbReference>
<dbReference type="Pfam" id="PF00494">
    <property type="entry name" value="SQS_PSY"/>
    <property type="match status" value="1"/>
</dbReference>
<dbReference type="InterPro" id="IPR033904">
    <property type="entry name" value="Trans_IPPS_HH"/>
</dbReference>
<evidence type="ECO:0000313" key="3">
    <source>
        <dbReference type="Proteomes" id="UP001319104"/>
    </source>
</evidence>
<dbReference type="PANTHER" id="PTHR31480">
    <property type="entry name" value="BIFUNCTIONAL LYCOPENE CYCLASE/PHYTOENE SYNTHASE"/>
    <property type="match status" value="1"/>
</dbReference>
<accession>A0AAP2G3C0</accession>
<dbReference type="SFLD" id="SFLDS00005">
    <property type="entry name" value="Isoprenoid_Synthase_Type_I"/>
    <property type="match status" value="1"/>
</dbReference>
<comment type="caution">
    <text evidence="2">The sequence shown here is derived from an EMBL/GenBank/DDBJ whole genome shotgun (WGS) entry which is preliminary data.</text>
</comment>
<dbReference type="InterPro" id="IPR008949">
    <property type="entry name" value="Isoprenoid_synthase_dom_sf"/>
</dbReference>
<evidence type="ECO:0000313" key="2">
    <source>
        <dbReference type="EMBL" id="MBS9523325.1"/>
    </source>
</evidence>
<dbReference type="SFLD" id="SFLDG01212">
    <property type="entry name" value="Phytoene_synthase_like"/>
    <property type="match status" value="1"/>
</dbReference>
<keyword evidence="1" id="KW-0808">Transferase</keyword>
<protein>
    <submittedName>
        <fullName evidence="2">Phytoene/squalene synthase family protein</fullName>
    </submittedName>
</protein>
<keyword evidence="3" id="KW-1185">Reference proteome</keyword>
<dbReference type="GO" id="GO:0004311">
    <property type="term" value="F:geranylgeranyl diphosphate synthase activity"/>
    <property type="evidence" value="ECO:0007669"/>
    <property type="project" value="InterPro"/>
</dbReference>
<dbReference type="AlphaFoldDB" id="A0AAP2G3C0"/>
<dbReference type="InterPro" id="IPR044843">
    <property type="entry name" value="Trans_IPPS_bact-type"/>
</dbReference>
<dbReference type="CDD" id="cd00683">
    <property type="entry name" value="Trans_IPPS_HH"/>
    <property type="match status" value="1"/>
</dbReference>
<reference evidence="2 3" key="1">
    <citation type="submission" date="2021-05" db="EMBL/GenBank/DDBJ databases">
        <authorList>
            <person name="Zhang Z.D."/>
            <person name="Osman G."/>
        </authorList>
    </citation>
    <scope>NUCLEOTIDE SEQUENCE [LARGE SCALE GENOMIC DNA]</scope>
    <source>
        <strain evidence="2 3">KCTC 32217</strain>
    </source>
</reference>
<evidence type="ECO:0000256" key="1">
    <source>
        <dbReference type="ARBA" id="ARBA00022679"/>
    </source>
</evidence>
<dbReference type="GO" id="GO:0051996">
    <property type="term" value="F:squalene synthase [NAD(P)H] activity"/>
    <property type="evidence" value="ECO:0007669"/>
    <property type="project" value="InterPro"/>
</dbReference>
<dbReference type="Gene3D" id="1.10.600.10">
    <property type="entry name" value="Farnesyl Diphosphate Synthase"/>
    <property type="match status" value="1"/>
</dbReference>
<dbReference type="GO" id="GO:0016117">
    <property type="term" value="P:carotenoid biosynthetic process"/>
    <property type="evidence" value="ECO:0007669"/>
    <property type="project" value="UniProtKB-ARBA"/>
</dbReference>
<dbReference type="SFLD" id="SFLDG01018">
    <property type="entry name" value="Squalene/Phytoene_Synthase_Lik"/>
    <property type="match status" value="1"/>
</dbReference>
<organism evidence="2 3">
    <name type="scientific">Litoribacter ruber</name>
    <dbReference type="NCBI Taxonomy" id="702568"/>
    <lineage>
        <taxon>Bacteria</taxon>
        <taxon>Pseudomonadati</taxon>
        <taxon>Bacteroidota</taxon>
        <taxon>Cytophagia</taxon>
        <taxon>Cytophagales</taxon>
        <taxon>Cyclobacteriaceae</taxon>
        <taxon>Litoribacter</taxon>
    </lineage>
</organism>
<dbReference type="RefSeq" id="WP_213944222.1">
    <property type="nucleotide sequence ID" value="NZ_JAHCMY010000002.1"/>
</dbReference>
<dbReference type="InterPro" id="IPR002060">
    <property type="entry name" value="Squ/phyt_synthse"/>
</dbReference>
<dbReference type="PROSITE" id="PS01045">
    <property type="entry name" value="SQUALEN_PHYTOEN_SYN_2"/>
    <property type="match status" value="1"/>
</dbReference>
<name>A0AAP2G3C0_9BACT</name>